<dbReference type="Pfam" id="PF01610">
    <property type="entry name" value="DDE_Tnp_ISL3"/>
    <property type="match status" value="1"/>
</dbReference>
<name>A0A0B6B145_PRIM2</name>
<proteinExistence type="predicted"/>
<keyword evidence="2" id="KW-0614">Plasmid</keyword>
<reference evidence="2 3" key="1">
    <citation type="journal article" date="2015" name="Genome Announc.">
        <title>Complete genome sequences for 35 biothreat assay-relevant bacillus species.</title>
        <authorList>
            <person name="Johnson S.L."/>
            <person name="Daligault H.E."/>
            <person name="Davenport K.W."/>
            <person name="Jaissle J."/>
            <person name="Frey K.G."/>
            <person name="Ladner J.T."/>
            <person name="Broomall S.M."/>
            <person name="Bishop-Lilly K.A."/>
            <person name="Bruce D.C."/>
            <person name="Gibbons H.S."/>
            <person name="Coyne S.R."/>
            <person name="Lo C.C."/>
            <person name="Meincke L."/>
            <person name="Munk A.C."/>
            <person name="Koroleva G.I."/>
            <person name="Rosenzweig C.N."/>
            <person name="Palacios G.F."/>
            <person name="Redden C.L."/>
            <person name="Minogue T.D."/>
            <person name="Chain P.S."/>
        </authorList>
    </citation>
    <scope>NUCLEOTIDE SEQUENCE [LARGE SCALE GENOMIC DNA]</scope>
    <source>
        <strain evidence="3">ATCC 14581 / DSM 32 / JCM 2506 / NBRC 15308 / NCIMB 9376 / NCTC 10342 / NRRL B-14308 / VKM B-512</strain>
        <plasmid evidence="2 3">pBMV_2</plasmid>
    </source>
</reference>
<dbReference type="Proteomes" id="UP000031829">
    <property type="component" value="Plasmid pBMV_2"/>
</dbReference>
<geneLocation type="plasmid" evidence="2 3">
    <name>pBMV_2</name>
</geneLocation>
<dbReference type="InterPro" id="IPR002560">
    <property type="entry name" value="Transposase_DDE"/>
</dbReference>
<dbReference type="HOGENOM" id="CLU_029608_2_2_9"/>
<evidence type="ECO:0000259" key="1">
    <source>
        <dbReference type="Pfam" id="PF01610"/>
    </source>
</evidence>
<dbReference type="KEGG" id="bmeg:BG04_5900"/>
<gene>
    <name evidence="2" type="ORF">BG04_5900</name>
</gene>
<dbReference type="InterPro" id="IPR047951">
    <property type="entry name" value="Transpos_ISL3"/>
</dbReference>
<dbReference type="EMBL" id="CP009921">
    <property type="protein sequence ID" value="AJI25869.1"/>
    <property type="molecule type" value="Genomic_DNA"/>
</dbReference>
<feature type="domain" description="Transposase IS204/IS1001/IS1096/IS1165 DDE" evidence="1">
    <location>
        <begin position="11"/>
        <end position="121"/>
    </location>
</feature>
<sequence length="129" mass="14957">MSRASLLWKIWSEKNRNWLDSLPSACLKEFPLIPQLFEVTRKFRNIVSKRSNQGIPGWIETCKMYSFPALDTFITYIEKDLQGVMAACVDPLSNGLSEGHIHRVKMLKRMMYGRASDELLKKRVLIPLL</sequence>
<dbReference type="PANTHER" id="PTHR33498:SF1">
    <property type="entry name" value="TRANSPOSASE FOR INSERTION SEQUENCE ELEMENT IS1557"/>
    <property type="match status" value="1"/>
</dbReference>
<dbReference type="AlphaFoldDB" id="A0A0B6B145"/>
<dbReference type="PANTHER" id="PTHR33498">
    <property type="entry name" value="TRANSPOSASE FOR INSERTION SEQUENCE ELEMENT IS1557"/>
    <property type="match status" value="1"/>
</dbReference>
<accession>A0A0B6B145</accession>
<evidence type="ECO:0000313" key="3">
    <source>
        <dbReference type="Proteomes" id="UP000031829"/>
    </source>
</evidence>
<organism evidence="2 3">
    <name type="scientific">Priestia megaterium (strain ATCC 14581 / DSM 32 / CCUG 1817 / JCM 2506 / NBRC 15308 / NCIMB 9376 / NCTC 10342 / NRRL B-14308 / VKM B-512 / Ford 19)</name>
    <name type="common">Bacillus megaterium</name>
    <dbReference type="NCBI Taxonomy" id="1348623"/>
    <lineage>
        <taxon>Bacteria</taxon>
        <taxon>Bacillati</taxon>
        <taxon>Bacillota</taxon>
        <taxon>Bacilli</taxon>
        <taxon>Bacillales</taxon>
        <taxon>Bacillaceae</taxon>
        <taxon>Priestia</taxon>
    </lineage>
</organism>
<evidence type="ECO:0000313" key="2">
    <source>
        <dbReference type="EMBL" id="AJI25869.1"/>
    </source>
</evidence>
<protein>
    <submittedName>
        <fullName evidence="2">Transposase family protein</fullName>
    </submittedName>
</protein>